<dbReference type="SUPFAM" id="SSF54292">
    <property type="entry name" value="2Fe-2S ferredoxin-like"/>
    <property type="match status" value="1"/>
</dbReference>
<dbReference type="InterPro" id="IPR006058">
    <property type="entry name" value="2Fe2S_fd_BS"/>
</dbReference>
<reference evidence="7 8" key="1">
    <citation type="journal article" date="2019" name="Nat. Commun.">
        <title>A new type of DNA phosphorothioation-based antiviral system in archaea.</title>
        <authorList>
            <person name="Xiong L."/>
            <person name="Liu S."/>
            <person name="Chen S."/>
            <person name="Xiao Y."/>
            <person name="Zhu B."/>
            <person name="Gao Y."/>
            <person name="Zhang Y."/>
            <person name="Chen B."/>
            <person name="Luo J."/>
            <person name="Deng Z."/>
            <person name="Chen X."/>
            <person name="Wang L."/>
            <person name="Chen S."/>
        </authorList>
    </citation>
    <scope>NUCLEOTIDE SEQUENCE [LARGE SCALE GENOMIC DNA]</scope>
    <source>
        <strain evidence="7 8">CBA1105</strain>
    </source>
</reference>
<dbReference type="EMBL" id="CP031310">
    <property type="protein sequence ID" value="QCC50521.1"/>
    <property type="molecule type" value="Genomic_DNA"/>
</dbReference>
<dbReference type="GO" id="GO:0051537">
    <property type="term" value="F:2 iron, 2 sulfur cluster binding"/>
    <property type="evidence" value="ECO:0007669"/>
    <property type="project" value="UniProtKB-KW"/>
</dbReference>
<proteinExistence type="predicted"/>
<feature type="domain" description="2Fe-2S ferredoxin-type" evidence="6">
    <location>
        <begin position="1"/>
        <end position="77"/>
    </location>
</feature>
<dbReference type="GO" id="GO:0016491">
    <property type="term" value="F:oxidoreductase activity"/>
    <property type="evidence" value="ECO:0007669"/>
    <property type="project" value="UniProtKB-KW"/>
</dbReference>
<dbReference type="Pfam" id="PF01799">
    <property type="entry name" value="Fer2_2"/>
    <property type="match status" value="1"/>
</dbReference>
<dbReference type="Proteomes" id="UP000296706">
    <property type="component" value="Chromosome"/>
</dbReference>
<dbReference type="PANTHER" id="PTHR44379">
    <property type="entry name" value="OXIDOREDUCTASE WITH IRON-SULFUR SUBUNIT"/>
    <property type="match status" value="1"/>
</dbReference>
<dbReference type="Gene3D" id="1.10.150.120">
    <property type="entry name" value="[2Fe-2S]-binding domain"/>
    <property type="match status" value="1"/>
</dbReference>
<dbReference type="PROSITE" id="PS51085">
    <property type="entry name" value="2FE2S_FER_2"/>
    <property type="match status" value="1"/>
</dbReference>
<keyword evidence="1" id="KW-0001">2Fe-2S</keyword>
<name>A0A4D6HAG7_9EURY</name>
<evidence type="ECO:0000256" key="1">
    <source>
        <dbReference type="ARBA" id="ARBA00022714"/>
    </source>
</evidence>
<evidence type="ECO:0000313" key="7">
    <source>
        <dbReference type="EMBL" id="QCC50521.1"/>
    </source>
</evidence>
<evidence type="ECO:0000256" key="2">
    <source>
        <dbReference type="ARBA" id="ARBA00022723"/>
    </source>
</evidence>
<dbReference type="OrthoDB" id="37184at2157"/>
<keyword evidence="2" id="KW-0479">Metal-binding</keyword>
<dbReference type="AlphaFoldDB" id="A0A4D6HAG7"/>
<gene>
    <name evidence="7" type="ORF">DV733_04375</name>
</gene>
<dbReference type="InterPro" id="IPR012675">
    <property type="entry name" value="Beta-grasp_dom_sf"/>
</dbReference>
<evidence type="ECO:0000313" key="8">
    <source>
        <dbReference type="Proteomes" id="UP000296706"/>
    </source>
</evidence>
<dbReference type="PANTHER" id="PTHR44379:SF8">
    <property type="entry name" value="XANTHINE DEHYDROGENASE IRON-SULFUR-BINDING SUBUNIT XDHC-RELATED"/>
    <property type="match status" value="1"/>
</dbReference>
<dbReference type="PROSITE" id="PS00197">
    <property type="entry name" value="2FE2S_FER_1"/>
    <property type="match status" value="1"/>
</dbReference>
<dbReference type="KEGG" id="hsn:DV733_04375"/>
<protein>
    <submittedName>
        <fullName evidence="7">(2Fe-2S)-binding protein</fullName>
    </submittedName>
</protein>
<evidence type="ECO:0000259" key="6">
    <source>
        <dbReference type="PROSITE" id="PS51085"/>
    </source>
</evidence>
<accession>A0A4D6HAG7</accession>
<evidence type="ECO:0000256" key="5">
    <source>
        <dbReference type="ARBA" id="ARBA00023014"/>
    </source>
</evidence>
<evidence type="ECO:0000256" key="4">
    <source>
        <dbReference type="ARBA" id="ARBA00023004"/>
    </source>
</evidence>
<dbReference type="SUPFAM" id="SSF47741">
    <property type="entry name" value="CO dehydrogenase ISP C-domain like"/>
    <property type="match status" value="1"/>
</dbReference>
<sequence>MNIQFELDGEQRTVEMAPDAPLRDVLRGPCEKTCVKSGCDSGRCGVCTVLLDGEAVKSCLVPAGKADGATITTVEGIEEGSLGESVQAAFDEAFALQCGYCTPGFVLTALAYLEDDPDADREAIRSAVAGNACRCTGYETILDAIESVAEDRD</sequence>
<evidence type="ECO:0000256" key="3">
    <source>
        <dbReference type="ARBA" id="ARBA00023002"/>
    </source>
</evidence>
<keyword evidence="4" id="KW-0408">Iron</keyword>
<dbReference type="Pfam" id="PF00111">
    <property type="entry name" value="Fer2"/>
    <property type="match status" value="1"/>
</dbReference>
<dbReference type="InterPro" id="IPR036010">
    <property type="entry name" value="2Fe-2S_ferredoxin-like_sf"/>
</dbReference>
<dbReference type="GeneID" id="39847074"/>
<dbReference type="STRING" id="1457250.GCA_000755225_03178"/>
<dbReference type="InterPro" id="IPR036884">
    <property type="entry name" value="2Fe-2S-bd_dom_sf"/>
</dbReference>
<dbReference type="GO" id="GO:0046872">
    <property type="term" value="F:metal ion binding"/>
    <property type="evidence" value="ECO:0007669"/>
    <property type="project" value="UniProtKB-KW"/>
</dbReference>
<organism evidence="7 8">
    <name type="scientific">Halapricum salinum</name>
    <dbReference type="NCBI Taxonomy" id="1457250"/>
    <lineage>
        <taxon>Archaea</taxon>
        <taxon>Methanobacteriati</taxon>
        <taxon>Methanobacteriota</taxon>
        <taxon>Stenosarchaea group</taxon>
        <taxon>Halobacteria</taxon>
        <taxon>Halobacteriales</taxon>
        <taxon>Haloarculaceae</taxon>
        <taxon>Halapricum</taxon>
    </lineage>
</organism>
<keyword evidence="8" id="KW-1185">Reference proteome</keyword>
<keyword evidence="3" id="KW-0560">Oxidoreductase</keyword>
<dbReference type="InterPro" id="IPR051452">
    <property type="entry name" value="Diverse_Oxidoreductases"/>
</dbReference>
<dbReference type="RefSeq" id="WP_049993967.1">
    <property type="nucleotide sequence ID" value="NZ_CP031310.1"/>
</dbReference>
<dbReference type="Gene3D" id="3.10.20.30">
    <property type="match status" value="1"/>
</dbReference>
<dbReference type="InterPro" id="IPR001041">
    <property type="entry name" value="2Fe-2S_ferredoxin-type"/>
</dbReference>
<keyword evidence="5" id="KW-0411">Iron-sulfur</keyword>
<dbReference type="InterPro" id="IPR002888">
    <property type="entry name" value="2Fe-2S-bd"/>
</dbReference>